<comment type="catalytic activity">
    <reaction evidence="10">
        <text>serotonin + (9Z)-octadecenoyl-CoA = N-(9Z-octadecenoyl)-serotonin + CoA + H(+)</text>
        <dbReference type="Rhea" id="RHEA:51392"/>
        <dbReference type="ChEBI" id="CHEBI:15378"/>
        <dbReference type="ChEBI" id="CHEBI:57287"/>
        <dbReference type="ChEBI" id="CHEBI:57387"/>
        <dbReference type="ChEBI" id="CHEBI:134064"/>
        <dbReference type="ChEBI" id="CHEBI:350546"/>
    </reaction>
    <physiologicalReaction direction="left-to-right" evidence="10">
        <dbReference type="Rhea" id="RHEA:51393"/>
    </physiologicalReaction>
</comment>
<dbReference type="PANTHER" id="PTHR20905">
    <property type="entry name" value="N-ACETYLTRANSFERASE-RELATED"/>
    <property type="match status" value="1"/>
</dbReference>
<reference evidence="15" key="1">
    <citation type="submission" date="2019-08" db="EMBL/GenBank/DDBJ databases">
        <title>The genome of the North American firefly Photinus pyralis.</title>
        <authorList>
            <consortium name="Photinus pyralis genome working group"/>
            <person name="Fallon T.R."/>
            <person name="Sander Lower S.E."/>
            <person name="Weng J.-K."/>
        </authorList>
    </citation>
    <scope>NUCLEOTIDE SEQUENCE</scope>
    <source>
        <strain evidence="15">TRF0915ILg1</strain>
        <tissue evidence="15">Whole body</tissue>
    </source>
</reference>
<comment type="catalytic activity">
    <reaction evidence="9">
        <text>dopamine + acetyl-CoA = N-acetyldopamine + CoA + H(+)</text>
        <dbReference type="Rhea" id="RHEA:51388"/>
        <dbReference type="ChEBI" id="CHEBI:15378"/>
        <dbReference type="ChEBI" id="CHEBI:57287"/>
        <dbReference type="ChEBI" id="CHEBI:57288"/>
        <dbReference type="ChEBI" id="CHEBI:59905"/>
        <dbReference type="ChEBI" id="CHEBI:125678"/>
    </reaction>
    <physiologicalReaction direction="left-to-right" evidence="9">
        <dbReference type="Rhea" id="RHEA:51389"/>
    </physiologicalReaction>
</comment>
<organism evidence="15 16">
    <name type="scientific">Ignelater luminosus</name>
    <name type="common">Cucubano</name>
    <name type="synonym">Pyrophorus luminosus</name>
    <dbReference type="NCBI Taxonomy" id="2038154"/>
    <lineage>
        <taxon>Eukaryota</taxon>
        <taxon>Metazoa</taxon>
        <taxon>Ecdysozoa</taxon>
        <taxon>Arthropoda</taxon>
        <taxon>Hexapoda</taxon>
        <taxon>Insecta</taxon>
        <taxon>Pterygota</taxon>
        <taxon>Neoptera</taxon>
        <taxon>Endopterygota</taxon>
        <taxon>Coleoptera</taxon>
        <taxon>Polyphaga</taxon>
        <taxon>Elateriformia</taxon>
        <taxon>Elateroidea</taxon>
        <taxon>Elateridae</taxon>
        <taxon>Agrypninae</taxon>
        <taxon>Pyrophorini</taxon>
        <taxon>Ignelater</taxon>
    </lineage>
</organism>
<dbReference type="InterPro" id="IPR016181">
    <property type="entry name" value="Acyl_CoA_acyltransferase"/>
</dbReference>
<dbReference type="CDD" id="cd04301">
    <property type="entry name" value="NAT_SF"/>
    <property type="match status" value="1"/>
</dbReference>
<evidence type="ECO:0000256" key="1">
    <source>
        <dbReference type="ARBA" id="ARBA00022679"/>
    </source>
</evidence>
<comment type="catalytic activity">
    <reaction evidence="6">
        <text>dopamine + (9Z)-octadecenoyl-CoA = N-(9Z-octadecanoyl)-dopamine + CoA + H(+)</text>
        <dbReference type="Rhea" id="RHEA:51380"/>
        <dbReference type="ChEBI" id="CHEBI:15378"/>
        <dbReference type="ChEBI" id="CHEBI:31883"/>
        <dbReference type="ChEBI" id="CHEBI:57287"/>
        <dbReference type="ChEBI" id="CHEBI:57387"/>
        <dbReference type="ChEBI" id="CHEBI:59905"/>
    </reaction>
    <physiologicalReaction direction="left-to-right" evidence="6">
        <dbReference type="Rhea" id="RHEA:51381"/>
    </physiologicalReaction>
</comment>
<evidence type="ECO:0000256" key="10">
    <source>
        <dbReference type="ARBA" id="ARBA00051823"/>
    </source>
</evidence>
<evidence type="ECO:0000313" key="16">
    <source>
        <dbReference type="Proteomes" id="UP000801492"/>
    </source>
</evidence>
<dbReference type="SUPFAM" id="SSF55729">
    <property type="entry name" value="Acyl-CoA N-acyltransferases (Nat)"/>
    <property type="match status" value="1"/>
</dbReference>
<evidence type="ECO:0000256" key="11">
    <source>
        <dbReference type="ARBA" id="ARBA00052178"/>
    </source>
</evidence>
<evidence type="ECO:0000256" key="8">
    <source>
        <dbReference type="ARBA" id="ARBA00051284"/>
    </source>
</evidence>
<dbReference type="InterPro" id="IPR000182">
    <property type="entry name" value="GNAT_dom"/>
</dbReference>
<evidence type="ECO:0000256" key="12">
    <source>
        <dbReference type="ARBA" id="ARBA00052335"/>
    </source>
</evidence>
<dbReference type="GO" id="GO:0004059">
    <property type="term" value="F:aralkylamine N-acetyltransferase activity"/>
    <property type="evidence" value="ECO:0007669"/>
    <property type="project" value="UniProtKB-EC"/>
</dbReference>
<evidence type="ECO:0000256" key="3">
    <source>
        <dbReference type="ARBA" id="ARBA00037926"/>
    </source>
</evidence>
<comment type="catalytic activity">
    <reaction evidence="8">
        <text>serotonin + (5Z,8Z,11Z,14Z)-eicosatetraenoyl-CoA = N-[(5Z,8Z,11Z,14Z)-eicosatetraenoyl]-serotonin + CoA + H(+)</text>
        <dbReference type="Rhea" id="RHEA:51396"/>
        <dbReference type="ChEBI" id="CHEBI:15378"/>
        <dbReference type="ChEBI" id="CHEBI:57287"/>
        <dbReference type="ChEBI" id="CHEBI:57368"/>
        <dbReference type="ChEBI" id="CHEBI:132255"/>
        <dbReference type="ChEBI" id="CHEBI:350546"/>
    </reaction>
    <physiologicalReaction direction="left-to-right" evidence="8">
        <dbReference type="Rhea" id="RHEA:51397"/>
    </physiologicalReaction>
</comment>
<comment type="catalytic activity">
    <reaction evidence="7">
        <text>serotonin + octadecanoyl-CoA = N-octadecanoyl-serotonin + CoA + H(+)</text>
        <dbReference type="Rhea" id="RHEA:51400"/>
        <dbReference type="ChEBI" id="CHEBI:15378"/>
        <dbReference type="ChEBI" id="CHEBI:57287"/>
        <dbReference type="ChEBI" id="CHEBI:57394"/>
        <dbReference type="ChEBI" id="CHEBI:134065"/>
        <dbReference type="ChEBI" id="CHEBI:350546"/>
    </reaction>
    <physiologicalReaction direction="left-to-right" evidence="7">
        <dbReference type="Rhea" id="RHEA:51401"/>
    </physiologicalReaction>
</comment>
<evidence type="ECO:0000256" key="5">
    <source>
        <dbReference type="ARBA" id="ARBA00039114"/>
    </source>
</evidence>
<dbReference type="PROSITE" id="PS51186">
    <property type="entry name" value="GNAT"/>
    <property type="match status" value="1"/>
</dbReference>
<comment type="pathway">
    <text evidence="3">Aromatic compound metabolism; melatonin biosynthesis; melatonin from serotonin: step 1/2.</text>
</comment>
<dbReference type="Gene3D" id="3.40.630.30">
    <property type="match status" value="1"/>
</dbReference>
<dbReference type="Pfam" id="PF00583">
    <property type="entry name" value="Acetyltransf_1"/>
    <property type="match status" value="1"/>
</dbReference>
<dbReference type="AlphaFoldDB" id="A0A8K0D8N2"/>
<evidence type="ECO:0000313" key="15">
    <source>
        <dbReference type="EMBL" id="KAF2901478.1"/>
    </source>
</evidence>
<sequence length="225" mass="25468">MSTPSTPTSPTEPYEIKDATKEDSENILVFLRKFFFRDEPLNTSIQLIESENAVCMELEEFSLKSLYEGISLIATTTSGKIVGVCLNGILKRDDPEEELHECSNPKFAKILKLLDKLEREGNVFGQFPDVNKVLTVKVLSVDNGWRGKGIAKELMNKTRNIAREQGCGLMRVDCSSYFSARAIASLGFDCVYSLKYDEYKENGEIVFNTEEPHREARIYVQRLSS</sequence>
<keyword evidence="2" id="KW-0012">Acyltransferase</keyword>
<dbReference type="PANTHER" id="PTHR20905:SF1">
    <property type="entry name" value="AT07410P-RELATED"/>
    <property type="match status" value="1"/>
</dbReference>
<dbReference type="Proteomes" id="UP000801492">
    <property type="component" value="Unassembled WGS sequence"/>
</dbReference>
<keyword evidence="1" id="KW-0808">Transferase</keyword>
<dbReference type="EC" id="2.3.1.87" evidence="5"/>
<evidence type="ECO:0000256" key="9">
    <source>
        <dbReference type="ARBA" id="ARBA00051711"/>
    </source>
</evidence>
<comment type="similarity">
    <text evidence="4">Belongs to the acetyltransferase family. AANAT subfamily.</text>
</comment>
<evidence type="ECO:0000256" key="13">
    <source>
        <dbReference type="ARBA" id="ARBA00052491"/>
    </source>
</evidence>
<dbReference type="FunFam" id="3.40.630.30:FF:000046">
    <property type="entry name" value="Dopamine N-acetyltransferase"/>
    <property type="match status" value="1"/>
</dbReference>
<evidence type="ECO:0000256" key="7">
    <source>
        <dbReference type="ARBA" id="ARBA00050849"/>
    </source>
</evidence>
<protein>
    <recommendedName>
        <fullName evidence="5">aralkylamine N-acetyltransferase</fullName>
        <ecNumber evidence="5">2.3.1.87</ecNumber>
    </recommendedName>
</protein>
<comment type="catalytic activity">
    <reaction evidence="12">
        <text>dopamine + hexadecanoyl-CoA = N-hexadecanoyl-dopamine + CoA + H(+)</text>
        <dbReference type="Rhea" id="RHEA:51376"/>
        <dbReference type="ChEBI" id="CHEBI:15378"/>
        <dbReference type="ChEBI" id="CHEBI:57287"/>
        <dbReference type="ChEBI" id="CHEBI:57379"/>
        <dbReference type="ChEBI" id="CHEBI:59905"/>
        <dbReference type="ChEBI" id="CHEBI:134058"/>
    </reaction>
    <physiologicalReaction direction="left-to-right" evidence="12">
        <dbReference type="Rhea" id="RHEA:51377"/>
    </physiologicalReaction>
</comment>
<comment type="catalytic activity">
    <reaction evidence="11">
        <text>serotonin + hexadecanoyl-CoA = N-hexadecanoyl-serotonin + CoA + H(+)</text>
        <dbReference type="Rhea" id="RHEA:51384"/>
        <dbReference type="ChEBI" id="CHEBI:15378"/>
        <dbReference type="ChEBI" id="CHEBI:57287"/>
        <dbReference type="ChEBI" id="CHEBI:57379"/>
        <dbReference type="ChEBI" id="CHEBI:134059"/>
        <dbReference type="ChEBI" id="CHEBI:350546"/>
    </reaction>
    <physiologicalReaction direction="left-to-right" evidence="11">
        <dbReference type="Rhea" id="RHEA:51385"/>
    </physiologicalReaction>
</comment>
<accession>A0A8K0D8N2</accession>
<gene>
    <name evidence="15" type="ORF">ILUMI_04703</name>
</gene>
<feature type="domain" description="N-acetyltransferase" evidence="14">
    <location>
        <begin position="14"/>
        <end position="212"/>
    </location>
</feature>
<keyword evidence="16" id="KW-1185">Reference proteome</keyword>
<dbReference type="OrthoDB" id="41532at2759"/>
<proteinExistence type="inferred from homology"/>
<comment type="catalytic activity">
    <reaction evidence="13">
        <text>serotonin + acetyl-CoA = N-acetylserotonin + CoA + H(+)</text>
        <dbReference type="Rhea" id="RHEA:25217"/>
        <dbReference type="ChEBI" id="CHEBI:15378"/>
        <dbReference type="ChEBI" id="CHEBI:17697"/>
        <dbReference type="ChEBI" id="CHEBI:57287"/>
        <dbReference type="ChEBI" id="CHEBI:57288"/>
        <dbReference type="ChEBI" id="CHEBI:350546"/>
        <dbReference type="EC" id="2.3.1.87"/>
    </reaction>
    <physiologicalReaction direction="left-to-right" evidence="13">
        <dbReference type="Rhea" id="RHEA:25218"/>
    </physiologicalReaction>
</comment>
<name>A0A8K0D8N2_IGNLU</name>
<evidence type="ECO:0000259" key="14">
    <source>
        <dbReference type="PROSITE" id="PS51186"/>
    </source>
</evidence>
<comment type="caution">
    <text evidence="15">The sequence shown here is derived from an EMBL/GenBank/DDBJ whole genome shotgun (WGS) entry which is preliminary data.</text>
</comment>
<evidence type="ECO:0000256" key="2">
    <source>
        <dbReference type="ARBA" id="ARBA00023315"/>
    </source>
</evidence>
<evidence type="ECO:0000256" key="4">
    <source>
        <dbReference type="ARBA" id="ARBA00038182"/>
    </source>
</evidence>
<dbReference type="EMBL" id="VTPC01001578">
    <property type="protein sequence ID" value="KAF2901478.1"/>
    <property type="molecule type" value="Genomic_DNA"/>
</dbReference>
<evidence type="ECO:0000256" key="6">
    <source>
        <dbReference type="ARBA" id="ARBA00050189"/>
    </source>
</evidence>